<evidence type="ECO:0000313" key="2">
    <source>
        <dbReference type="EMBL" id="MEA5444672.1"/>
    </source>
</evidence>
<dbReference type="EMBL" id="JAYGII010000003">
    <property type="protein sequence ID" value="MEA5444672.1"/>
    <property type="molecule type" value="Genomic_DNA"/>
</dbReference>
<accession>A0AAP6MLK1</accession>
<reference evidence="2 3" key="1">
    <citation type="submission" date="2023-12" db="EMBL/GenBank/DDBJ databases">
        <title>Whole-genome sequencing of halo(alkali)philic microorganisms from hypersaline lakes.</title>
        <authorList>
            <person name="Sorokin D.Y."/>
            <person name="Merkel A.Y."/>
            <person name="Messina E."/>
            <person name="Yakimov M."/>
        </authorList>
    </citation>
    <scope>NUCLEOTIDE SEQUENCE [LARGE SCALE GENOMIC DNA]</scope>
    <source>
        <strain evidence="2 3">AB-CW1</strain>
    </source>
</reference>
<sequence length="76" mass="8160">MADEKQPLFAREVKEAAEEDELVSEFKAGNRYLAVPPEMAGCSFGPDMNAIQAEKPEVNGDDFPLTPGSSEGTGLE</sequence>
<evidence type="ECO:0000313" key="3">
    <source>
        <dbReference type="Proteomes" id="UP001302316"/>
    </source>
</evidence>
<gene>
    <name evidence="2" type="ORF">VCB98_02445</name>
</gene>
<evidence type="ECO:0000256" key="1">
    <source>
        <dbReference type="SAM" id="MobiDB-lite"/>
    </source>
</evidence>
<dbReference type="Proteomes" id="UP001302316">
    <property type="component" value="Unassembled WGS sequence"/>
</dbReference>
<organism evidence="2 3">
    <name type="scientific">Natronospira elongata</name>
    <dbReference type="NCBI Taxonomy" id="3110268"/>
    <lineage>
        <taxon>Bacteria</taxon>
        <taxon>Pseudomonadati</taxon>
        <taxon>Pseudomonadota</taxon>
        <taxon>Gammaproteobacteria</taxon>
        <taxon>Natronospirales</taxon>
        <taxon>Natronospiraceae</taxon>
        <taxon>Natronospira</taxon>
    </lineage>
</organism>
<keyword evidence="3" id="KW-1185">Reference proteome</keyword>
<feature type="compositionally biased region" description="Polar residues" evidence="1">
    <location>
        <begin position="67"/>
        <end position="76"/>
    </location>
</feature>
<dbReference type="AlphaFoldDB" id="A0AAP6MLK1"/>
<dbReference type="RefSeq" id="WP_346050124.1">
    <property type="nucleotide sequence ID" value="NZ_JAYGII010000003.1"/>
</dbReference>
<protein>
    <submittedName>
        <fullName evidence="2">Uncharacterized protein</fullName>
    </submittedName>
</protein>
<feature type="region of interest" description="Disordered" evidence="1">
    <location>
        <begin position="45"/>
        <end position="76"/>
    </location>
</feature>
<name>A0AAP6MLK1_9GAMM</name>
<comment type="caution">
    <text evidence="2">The sequence shown here is derived from an EMBL/GenBank/DDBJ whole genome shotgun (WGS) entry which is preliminary data.</text>
</comment>
<proteinExistence type="predicted"/>